<dbReference type="PRINTS" id="PR00081">
    <property type="entry name" value="GDHRDH"/>
</dbReference>
<dbReference type="InterPro" id="IPR036291">
    <property type="entry name" value="NAD(P)-bd_dom_sf"/>
</dbReference>
<evidence type="ECO:0000313" key="2">
    <source>
        <dbReference type="Proteomes" id="UP000198372"/>
    </source>
</evidence>
<gene>
    <name evidence="1" type="ORF">BQ2448_4594</name>
</gene>
<dbReference type="GO" id="GO:0005739">
    <property type="term" value="C:mitochondrion"/>
    <property type="evidence" value="ECO:0007669"/>
    <property type="project" value="TreeGrafter"/>
</dbReference>
<reference evidence="2" key="1">
    <citation type="submission" date="2016-09" db="EMBL/GenBank/DDBJ databases">
        <authorList>
            <person name="Jeantristanb JTB J.-T."/>
            <person name="Ricardo R."/>
        </authorList>
    </citation>
    <scope>NUCLEOTIDE SEQUENCE [LARGE SCALE GENOMIC DNA]</scope>
</reference>
<dbReference type="Proteomes" id="UP000198372">
    <property type="component" value="Unassembled WGS sequence"/>
</dbReference>
<dbReference type="PANTHER" id="PTHR42808:SF3">
    <property type="entry name" value="HYDROXYSTEROID DEHYDROGENASE-LIKE PROTEIN 2"/>
    <property type="match status" value="1"/>
</dbReference>
<dbReference type="Pfam" id="PF00106">
    <property type="entry name" value="adh_short"/>
    <property type="match status" value="1"/>
</dbReference>
<dbReference type="InterPro" id="IPR002347">
    <property type="entry name" value="SDR_fam"/>
</dbReference>
<accession>A0A238FDI7</accession>
<dbReference type="EMBL" id="FMSP01000008">
    <property type="protein sequence ID" value="SCV71900.1"/>
    <property type="molecule type" value="Genomic_DNA"/>
</dbReference>
<protein>
    <submittedName>
        <fullName evidence="1">BQ2448_4594 protein</fullName>
    </submittedName>
</protein>
<sequence length="355" mass="38840">MSLAKAPVVFISGGSRGIGLAVALALARVGAKVTIAAKTKKLIFWDLLRATPHPKLPGTIYTAAEDVEKAGGQALPLVVDIRSNEAVEELARAWNLLASARHIVENSEWTTASKFGGIDIVINNASAISLTTSDKTSMKTYDLMNSINSRGTYLVTKTAVPHLLESSKKGRNPHILTFSPPLEGNLTAEVLGPMGAYAIAKVGMSLATLAFAGELRGKVASNALWPLTYISTEAIRLIMSEEGRQLARDPSIMADAAFAMLNKPSASYTGQFEVDEIFLRKDQGYVEFENNLDLSRRKFELIIQTFNFSLRYNSKKLSEYGLVPFSELQEDLFIPQWVRDQVEQLRSEDPTSKGL</sequence>
<dbReference type="OrthoDB" id="5327538at2759"/>
<evidence type="ECO:0000313" key="1">
    <source>
        <dbReference type="EMBL" id="SCV71900.1"/>
    </source>
</evidence>
<dbReference type="InterPro" id="IPR051935">
    <property type="entry name" value="HSDL2"/>
</dbReference>
<name>A0A238FDI7_9BASI</name>
<dbReference type="AlphaFoldDB" id="A0A238FDI7"/>
<dbReference type="STRING" id="269621.A0A238FDI7"/>
<dbReference type="Gene3D" id="3.40.50.720">
    <property type="entry name" value="NAD(P)-binding Rossmann-like Domain"/>
    <property type="match status" value="1"/>
</dbReference>
<dbReference type="PANTHER" id="PTHR42808">
    <property type="entry name" value="HYDROXYSTEROID DEHYDROGENASE-LIKE PROTEIN 2"/>
    <property type="match status" value="1"/>
</dbReference>
<keyword evidence="2" id="KW-1185">Reference proteome</keyword>
<dbReference type="SUPFAM" id="SSF51735">
    <property type="entry name" value="NAD(P)-binding Rossmann-fold domains"/>
    <property type="match status" value="1"/>
</dbReference>
<proteinExistence type="predicted"/>
<dbReference type="NCBIfam" id="NF006133">
    <property type="entry name" value="PRK08278.1"/>
    <property type="match status" value="1"/>
</dbReference>
<organism evidence="1 2">
    <name type="scientific">Microbotryum intermedium</name>
    <dbReference type="NCBI Taxonomy" id="269621"/>
    <lineage>
        <taxon>Eukaryota</taxon>
        <taxon>Fungi</taxon>
        <taxon>Dikarya</taxon>
        <taxon>Basidiomycota</taxon>
        <taxon>Pucciniomycotina</taxon>
        <taxon>Microbotryomycetes</taxon>
        <taxon>Microbotryales</taxon>
        <taxon>Microbotryaceae</taxon>
        <taxon>Microbotryum</taxon>
    </lineage>
</organism>